<dbReference type="AlphaFoldDB" id="A0A9P7GMF5"/>
<feature type="domain" description="HAT C-terminal dimerisation" evidence="2">
    <location>
        <begin position="386"/>
        <end position="466"/>
    </location>
</feature>
<organism evidence="3 4">
    <name type="scientific">Sphagnurus paluster</name>
    <dbReference type="NCBI Taxonomy" id="117069"/>
    <lineage>
        <taxon>Eukaryota</taxon>
        <taxon>Fungi</taxon>
        <taxon>Dikarya</taxon>
        <taxon>Basidiomycota</taxon>
        <taxon>Agaricomycotina</taxon>
        <taxon>Agaricomycetes</taxon>
        <taxon>Agaricomycetidae</taxon>
        <taxon>Agaricales</taxon>
        <taxon>Tricholomatineae</taxon>
        <taxon>Lyophyllaceae</taxon>
        <taxon>Sphagnurus</taxon>
    </lineage>
</organism>
<comment type="caution">
    <text evidence="3">The sequence shown here is derived from an EMBL/GenBank/DDBJ whole genome shotgun (WGS) entry which is preliminary data.</text>
</comment>
<proteinExistence type="predicted"/>
<reference evidence="3" key="1">
    <citation type="submission" date="2021-02" db="EMBL/GenBank/DDBJ databases">
        <authorList>
            <person name="Nieuwenhuis M."/>
            <person name="Van De Peppel L.J.J."/>
        </authorList>
    </citation>
    <scope>NUCLEOTIDE SEQUENCE</scope>
    <source>
        <strain evidence="3">D49</strain>
    </source>
</reference>
<keyword evidence="4" id="KW-1185">Reference proteome</keyword>
<protein>
    <recommendedName>
        <fullName evidence="2">HAT C-terminal dimerisation domain-containing protein</fullName>
    </recommendedName>
</protein>
<evidence type="ECO:0000259" key="2">
    <source>
        <dbReference type="Pfam" id="PF05699"/>
    </source>
</evidence>
<dbReference type="EMBL" id="JABCKI010000593">
    <property type="protein sequence ID" value="KAG5650005.1"/>
    <property type="molecule type" value="Genomic_DNA"/>
</dbReference>
<dbReference type="OrthoDB" id="3251057at2759"/>
<reference evidence="3" key="2">
    <citation type="submission" date="2021-10" db="EMBL/GenBank/DDBJ databases">
        <title>Phylogenomics reveals ancestral predisposition of the termite-cultivated fungus Termitomyces towards a domesticated lifestyle.</title>
        <authorList>
            <person name="Auxier B."/>
            <person name="Grum-Grzhimaylo A."/>
            <person name="Cardenas M.E."/>
            <person name="Lodge J.D."/>
            <person name="Laessoe T."/>
            <person name="Pedersen O."/>
            <person name="Smith M.E."/>
            <person name="Kuyper T.W."/>
            <person name="Franco-Molano E.A."/>
            <person name="Baroni T.J."/>
            <person name="Aanen D.K."/>
        </authorList>
    </citation>
    <scope>NUCLEOTIDE SEQUENCE</scope>
    <source>
        <strain evidence="3">D49</strain>
    </source>
</reference>
<accession>A0A9P7GMF5</accession>
<feature type="region of interest" description="Disordered" evidence="1">
    <location>
        <begin position="259"/>
        <end position="278"/>
    </location>
</feature>
<evidence type="ECO:0000256" key="1">
    <source>
        <dbReference type="SAM" id="MobiDB-lite"/>
    </source>
</evidence>
<feature type="compositionally biased region" description="Basic and acidic residues" evidence="1">
    <location>
        <begin position="353"/>
        <end position="362"/>
    </location>
</feature>
<feature type="region of interest" description="Disordered" evidence="1">
    <location>
        <begin position="351"/>
        <end position="374"/>
    </location>
</feature>
<name>A0A9P7GMF5_9AGAR</name>
<evidence type="ECO:0000313" key="3">
    <source>
        <dbReference type="EMBL" id="KAG5650005.1"/>
    </source>
</evidence>
<sequence length="492" mass="54629">MPPKAKCAVQAAVPHTAAASKNTTIFPVVPAAPVTPVQAWPQIFASPSPAEDFPDLSSSDDDQATQKIPIIFSPIKQRHNVPTINRQSDLDVWDMKDNDILEANLEEEYIIDEGDGYADDDDENVAALEEAQVELEETGEDDGQVAHDDAVVKTLCDVVIRQMAKRGITMSQEEEKTALKLFPAISGLACQVHDSSPLNEKFQQLIDQDPELETNKRALDRQLFKEVTLLFSQAKVPLIVDALPMLYHLCDSLQAAADDKPQSIEDDDDDSNAESCRPTPSVIQIAAHAGVLLIDKYMDLTWHCEIYIISLDKKLSWISTRPGVTAARLKEIKKLVIKRWQDTYAPKSADIPVAEKKKDNKGKSKWAAPASSGSSTKYPADHIQTYLKDAPISSNTIQEAGGYMKYWFNATKTRPLLAQMGQDFCSASATSVDAERAFSTGRRHVNHMQHNMSSQTFKARMALGSWAKTPIFPPFSEVAIMIKEKMREEKED</sequence>
<dbReference type="SUPFAM" id="SSF53098">
    <property type="entry name" value="Ribonuclease H-like"/>
    <property type="match status" value="1"/>
</dbReference>
<gene>
    <name evidence="3" type="ORF">H0H81_001097</name>
</gene>
<dbReference type="InterPro" id="IPR012337">
    <property type="entry name" value="RNaseH-like_sf"/>
</dbReference>
<dbReference type="Proteomes" id="UP000717328">
    <property type="component" value="Unassembled WGS sequence"/>
</dbReference>
<dbReference type="GO" id="GO:0046983">
    <property type="term" value="F:protein dimerization activity"/>
    <property type="evidence" value="ECO:0007669"/>
    <property type="project" value="InterPro"/>
</dbReference>
<dbReference type="InterPro" id="IPR008906">
    <property type="entry name" value="HATC_C_dom"/>
</dbReference>
<evidence type="ECO:0000313" key="4">
    <source>
        <dbReference type="Proteomes" id="UP000717328"/>
    </source>
</evidence>
<dbReference type="Pfam" id="PF05699">
    <property type="entry name" value="Dimer_Tnp_hAT"/>
    <property type="match status" value="1"/>
</dbReference>